<keyword evidence="3" id="KW-1185">Reference proteome</keyword>
<dbReference type="Proteomes" id="UP000886998">
    <property type="component" value="Unassembled WGS sequence"/>
</dbReference>
<organism evidence="2 3">
    <name type="scientific">Trichonephila inaurata madagascariensis</name>
    <dbReference type="NCBI Taxonomy" id="2747483"/>
    <lineage>
        <taxon>Eukaryota</taxon>
        <taxon>Metazoa</taxon>
        <taxon>Ecdysozoa</taxon>
        <taxon>Arthropoda</taxon>
        <taxon>Chelicerata</taxon>
        <taxon>Arachnida</taxon>
        <taxon>Araneae</taxon>
        <taxon>Araneomorphae</taxon>
        <taxon>Entelegynae</taxon>
        <taxon>Araneoidea</taxon>
        <taxon>Nephilidae</taxon>
        <taxon>Trichonephila</taxon>
        <taxon>Trichonephila inaurata</taxon>
    </lineage>
</organism>
<dbReference type="OrthoDB" id="10436326at2759"/>
<accession>A0A8X6YUP7</accession>
<evidence type="ECO:0000256" key="1">
    <source>
        <dbReference type="SAM" id="MobiDB-lite"/>
    </source>
</evidence>
<protein>
    <submittedName>
        <fullName evidence="2">Uncharacterized protein</fullName>
    </submittedName>
</protein>
<gene>
    <name evidence="2" type="ORF">TNIN_497731</name>
</gene>
<evidence type="ECO:0000313" key="2">
    <source>
        <dbReference type="EMBL" id="GFY79631.1"/>
    </source>
</evidence>
<name>A0A8X6YUP7_9ARAC</name>
<dbReference type="AlphaFoldDB" id="A0A8X6YUP7"/>
<proteinExistence type="predicted"/>
<comment type="caution">
    <text evidence="2">The sequence shown here is derived from an EMBL/GenBank/DDBJ whole genome shotgun (WGS) entry which is preliminary data.</text>
</comment>
<feature type="region of interest" description="Disordered" evidence="1">
    <location>
        <begin position="1"/>
        <end position="40"/>
    </location>
</feature>
<evidence type="ECO:0000313" key="3">
    <source>
        <dbReference type="Proteomes" id="UP000886998"/>
    </source>
</evidence>
<reference evidence="2" key="1">
    <citation type="submission" date="2020-08" db="EMBL/GenBank/DDBJ databases">
        <title>Multicomponent nature underlies the extraordinary mechanical properties of spider dragline silk.</title>
        <authorList>
            <person name="Kono N."/>
            <person name="Nakamura H."/>
            <person name="Mori M."/>
            <person name="Yoshida Y."/>
            <person name="Ohtoshi R."/>
            <person name="Malay A.D."/>
            <person name="Moran D.A.P."/>
            <person name="Tomita M."/>
            <person name="Numata K."/>
            <person name="Arakawa K."/>
        </authorList>
    </citation>
    <scope>NUCLEOTIDE SEQUENCE</scope>
</reference>
<dbReference type="EMBL" id="BMAV01023708">
    <property type="protein sequence ID" value="GFY79631.1"/>
    <property type="molecule type" value="Genomic_DNA"/>
</dbReference>
<sequence>MSQASTSPGLIPENCIYQGERRKDNPRGTTGSRPPSGVPRATLLSNEWAVDFNSKQEYHWLSKGKSSFSDTGSSNL</sequence>